<evidence type="ECO:0000313" key="6">
    <source>
        <dbReference type="Proteomes" id="UP000192223"/>
    </source>
</evidence>
<evidence type="ECO:0000256" key="1">
    <source>
        <dbReference type="ARBA" id="ARBA00006080"/>
    </source>
</evidence>
<reference evidence="7" key="1">
    <citation type="submission" date="2025-08" db="UniProtKB">
        <authorList>
            <consortium name="RefSeq"/>
        </authorList>
    </citation>
    <scope>IDENTIFICATION</scope>
    <source>
        <tissue evidence="7">Entire body</tissue>
    </source>
</reference>
<gene>
    <name evidence="7" type="primary">LOC112905480</name>
</gene>
<dbReference type="GO" id="GO:1990745">
    <property type="term" value="C:EARP complex"/>
    <property type="evidence" value="ECO:0007669"/>
    <property type="project" value="TreeGrafter"/>
</dbReference>
<dbReference type="PANTHER" id="PTHR15954:SF4">
    <property type="entry name" value="VACUOLAR PROTEIN SORTING-ASSOCIATED PROTEIN 51 HOMOLOG"/>
    <property type="match status" value="1"/>
</dbReference>
<keyword evidence="3 4" id="KW-0813">Transport</keyword>
<proteinExistence type="inferred from homology"/>
<dbReference type="OrthoDB" id="203678at2759"/>
<keyword evidence="4" id="KW-0445">Lipid transport</keyword>
<comment type="subcellular location">
    <subcellularLocation>
        <location evidence="4">Golgi apparatus</location>
        <location evidence="4">trans-Golgi network</location>
    </subcellularLocation>
</comment>
<comment type="function">
    <text evidence="4">Acts as component of the GARP complex that is involved in retrograde transport from early and late endosomes to the trans-Golgi network (TGN).</text>
</comment>
<evidence type="ECO:0000313" key="7">
    <source>
        <dbReference type="RefSeq" id="XP_025833806.1"/>
    </source>
</evidence>
<dbReference type="InterPro" id="IPR039481">
    <property type="entry name" value="EXOC2/Sec5_N_dom"/>
</dbReference>
<keyword evidence="6" id="KW-1185">Reference proteome</keyword>
<comment type="subunit">
    <text evidence="4">Component of the Golgi-associated retrograde protein (GARP) complex.</text>
</comment>
<dbReference type="GO" id="GO:0007041">
    <property type="term" value="P:lysosomal transport"/>
    <property type="evidence" value="ECO:0007669"/>
    <property type="project" value="TreeGrafter"/>
</dbReference>
<dbReference type="GO" id="GO:0016020">
    <property type="term" value="C:membrane"/>
    <property type="evidence" value="ECO:0007669"/>
    <property type="project" value="TreeGrafter"/>
</dbReference>
<dbReference type="GeneID" id="112905480"/>
<keyword evidence="4" id="KW-0653">Protein transport</keyword>
<dbReference type="GO" id="GO:0000938">
    <property type="term" value="C:GARP complex"/>
    <property type="evidence" value="ECO:0007669"/>
    <property type="project" value="UniProtKB-UniRule"/>
</dbReference>
<feature type="domain" description="Exocyst complex component EXOC2/Sec5 N-terminal" evidence="5">
    <location>
        <begin position="11"/>
        <end position="415"/>
    </location>
</feature>
<comment type="similarity">
    <text evidence="1 4">Belongs to the VPS51 family.</text>
</comment>
<evidence type="ECO:0000256" key="2">
    <source>
        <dbReference type="ARBA" id="ARBA00016122"/>
    </source>
</evidence>
<dbReference type="Proteomes" id="UP000192223">
    <property type="component" value="Unplaced"/>
</dbReference>
<sequence>MGDKKPSVLDLNSPNFNPNLYLEKLFKESSLRQIMDTESETIKDTQTLHSDMQTLVYENYNKFIIATDTVKKMKNDFKKMETEMDLLAQNMDSITSFSQQISTTLQGTRDQISKLSGVHSLLKRLQFLFKLPATLKSSMDEKNYKQAVQDYLHAQKVLQQYGNLPSFEGIKTDCEIILTELKNELRNQFNNSEASAKALAESVDLLLQLEEPAKELCVEFLSCAEKRLNEQLVILRDQSEQRDIIEFVDLGCSGFLSDLCLVVASFHDMFINRAARDNIENSEIFESFAAKELNIFIIEKMNKYFELVQNKVDLEHDIGDTNILVEALDRFYRRLQAMNTLCRNTDFAKTGIDIVINAGRKQCKTHLQVLKLHLSDSLTKIRQSLGTPKLITQDDTNKNLHEILNSLIVTVVEKIKGVLQDLVVFIRPELTFAHKPEFRDSFCIDNVREGLIVCFLHHVTATARNFCSNNVWDPKVPPALLLLLSKFCLDFQNGHVHFLLSQTDELLGINSKGSTALTTENEINPSIQESAQELLNYYVRLQGLNISQARF</sequence>
<dbReference type="GO" id="GO:0048193">
    <property type="term" value="P:Golgi vesicle transport"/>
    <property type="evidence" value="ECO:0007669"/>
    <property type="project" value="TreeGrafter"/>
</dbReference>
<dbReference type="InterPro" id="IPR014812">
    <property type="entry name" value="Vps51"/>
</dbReference>
<keyword evidence="4" id="KW-0333">Golgi apparatus</keyword>
<dbReference type="KEGG" id="apln:112905480"/>
<evidence type="ECO:0000256" key="4">
    <source>
        <dbReference type="RuleBase" id="RU368010"/>
    </source>
</evidence>
<dbReference type="Pfam" id="PF15469">
    <property type="entry name" value="Sec5"/>
    <property type="match status" value="1"/>
</dbReference>
<dbReference type="RefSeq" id="XP_025833806.1">
    <property type="nucleotide sequence ID" value="XM_025978021.1"/>
</dbReference>
<dbReference type="GO" id="GO:0007030">
    <property type="term" value="P:Golgi organization"/>
    <property type="evidence" value="ECO:0007669"/>
    <property type="project" value="UniProtKB-UniRule"/>
</dbReference>
<organism evidence="6 7">
    <name type="scientific">Agrilus planipennis</name>
    <name type="common">Emerald ash borer</name>
    <name type="synonym">Agrilus marcopoli</name>
    <dbReference type="NCBI Taxonomy" id="224129"/>
    <lineage>
        <taxon>Eukaryota</taxon>
        <taxon>Metazoa</taxon>
        <taxon>Ecdysozoa</taxon>
        <taxon>Arthropoda</taxon>
        <taxon>Hexapoda</taxon>
        <taxon>Insecta</taxon>
        <taxon>Pterygota</taxon>
        <taxon>Neoptera</taxon>
        <taxon>Endopterygota</taxon>
        <taxon>Coleoptera</taxon>
        <taxon>Polyphaga</taxon>
        <taxon>Elateriformia</taxon>
        <taxon>Buprestoidea</taxon>
        <taxon>Buprestidae</taxon>
        <taxon>Agrilinae</taxon>
        <taxon>Agrilus</taxon>
    </lineage>
</organism>
<evidence type="ECO:0000259" key="5">
    <source>
        <dbReference type="Pfam" id="PF15469"/>
    </source>
</evidence>
<dbReference type="InParanoid" id="A0A7F5RCV6"/>
<dbReference type="GO" id="GO:0015031">
    <property type="term" value="P:protein transport"/>
    <property type="evidence" value="ECO:0007669"/>
    <property type="project" value="UniProtKB-UniRule"/>
</dbReference>
<dbReference type="GO" id="GO:0042147">
    <property type="term" value="P:retrograde transport, endosome to Golgi"/>
    <property type="evidence" value="ECO:0007669"/>
    <property type="project" value="UniProtKB-UniRule"/>
</dbReference>
<protein>
    <recommendedName>
        <fullName evidence="2 4">Vacuolar protein sorting-associated protein 51 homolog</fullName>
    </recommendedName>
</protein>
<dbReference type="GO" id="GO:0006869">
    <property type="term" value="P:lipid transport"/>
    <property type="evidence" value="ECO:0007669"/>
    <property type="project" value="UniProtKB-UniRule"/>
</dbReference>
<accession>A0A7F5RCV6</accession>
<dbReference type="FunCoup" id="A0A7F5RCV6">
    <property type="interactions" value="839"/>
</dbReference>
<name>A0A7F5RCV6_AGRPL</name>
<dbReference type="AlphaFoldDB" id="A0A7F5RCV6"/>
<dbReference type="GO" id="GO:0032456">
    <property type="term" value="P:endocytic recycling"/>
    <property type="evidence" value="ECO:0007669"/>
    <property type="project" value="TreeGrafter"/>
</dbReference>
<dbReference type="GO" id="GO:0005829">
    <property type="term" value="C:cytosol"/>
    <property type="evidence" value="ECO:0007669"/>
    <property type="project" value="GOC"/>
</dbReference>
<evidence type="ECO:0000256" key="3">
    <source>
        <dbReference type="ARBA" id="ARBA00022448"/>
    </source>
</evidence>
<dbReference type="PANTHER" id="PTHR15954">
    <property type="entry name" value="VACUOLAR PROTEIN SORTING-ASSOCIATED PROTEIN 51 HOMOLOG"/>
    <property type="match status" value="1"/>
</dbReference>